<comment type="caution">
    <text evidence="1">The sequence shown here is derived from an EMBL/GenBank/DDBJ whole genome shotgun (WGS) entry which is preliminary data.</text>
</comment>
<name>A0A401IJW3_APHSA</name>
<dbReference type="OrthoDB" id="507769at2"/>
<dbReference type="Proteomes" id="UP000287247">
    <property type="component" value="Unassembled WGS sequence"/>
</dbReference>
<accession>A0A401IJW3</accession>
<dbReference type="AlphaFoldDB" id="A0A401IJW3"/>
<organism evidence="1 2">
    <name type="scientific">Aphanothece sacrum FPU1</name>
    <dbReference type="NCBI Taxonomy" id="1920663"/>
    <lineage>
        <taxon>Bacteria</taxon>
        <taxon>Bacillati</taxon>
        <taxon>Cyanobacteriota</taxon>
        <taxon>Cyanophyceae</taxon>
        <taxon>Oscillatoriophycideae</taxon>
        <taxon>Chroococcales</taxon>
        <taxon>Aphanothecaceae</taxon>
        <taxon>Aphanothece</taxon>
    </lineage>
</organism>
<gene>
    <name evidence="1" type="ORF">AsFPU1_2920</name>
</gene>
<reference evidence="2" key="1">
    <citation type="submission" date="2017-05" db="EMBL/GenBank/DDBJ databases">
        <title>Physiological properties and genetic analysis related to exopolysaccharide production of fresh-water unicellular cyanobacterium Aphanothece sacrum, Suizenji Nori, that has been cultured as a food source in Japan.</title>
        <authorList>
            <person name="Kanesaki Y."/>
            <person name="Yoshikawa S."/>
            <person name="Ohki K."/>
        </authorList>
    </citation>
    <scope>NUCLEOTIDE SEQUENCE [LARGE SCALE GENOMIC DNA]</scope>
    <source>
        <strain evidence="2">FPU1</strain>
    </source>
</reference>
<protein>
    <recommendedName>
        <fullName evidence="3">Nuclear transport factor 2 family protein</fullName>
    </recommendedName>
</protein>
<sequence>MIYWRWFLSFLLGFGLSVGTNSVVRAEPPETAPAELKALITQIDTTANRQDNEKIQSFYSSQFVTADGLTADTMFKSLKKLWKSYPKLKYRTELQSWQKEGNNWVAQTLTTIEGSSSQERQPVQLKATIKSRQTIQDGKLIRQEILSERTQLSSGANAPQVKVNLPETVKVGQEFDFDVIIQEPLGDDLLAGTAIAQTVESSRFLEPTAIELDLLQSGGLFKRVKAEDKPQDRWFSALLVRGTGMTLITQRVRIQP</sequence>
<keyword evidence="2" id="KW-1185">Reference proteome</keyword>
<evidence type="ECO:0000313" key="1">
    <source>
        <dbReference type="EMBL" id="GBF81506.1"/>
    </source>
</evidence>
<evidence type="ECO:0000313" key="2">
    <source>
        <dbReference type="Proteomes" id="UP000287247"/>
    </source>
</evidence>
<evidence type="ECO:0008006" key="3">
    <source>
        <dbReference type="Google" id="ProtNLM"/>
    </source>
</evidence>
<proteinExistence type="predicted"/>
<dbReference type="EMBL" id="BDQK01000013">
    <property type="protein sequence ID" value="GBF81506.1"/>
    <property type="molecule type" value="Genomic_DNA"/>
</dbReference>
<dbReference type="RefSeq" id="WP_124977214.1">
    <property type="nucleotide sequence ID" value="NZ_BDQK01000013.1"/>
</dbReference>